<sequence length="143" mass="16285">MISYVYEMLWNGCQFESTIRKIDIDLNVTPDIDVVGDDGYDSSDPCDQKVDSDSDPDVDDVPDNIDDEDVNDNRNINASSVGNQIRRIVIHNNPGQHMSLIELDATYVAEFPEYLEILPAHRLTVNSYPEELFVGKRFESKEE</sequence>
<accession>A0A2P5WGF4</accession>
<gene>
    <name evidence="2" type="ORF">GOBAR_AA30517</name>
</gene>
<proteinExistence type="predicted"/>
<evidence type="ECO:0000256" key="1">
    <source>
        <dbReference type="SAM" id="MobiDB-lite"/>
    </source>
</evidence>
<dbReference type="Proteomes" id="UP000239757">
    <property type="component" value="Unassembled WGS sequence"/>
</dbReference>
<feature type="region of interest" description="Disordered" evidence="1">
    <location>
        <begin position="37"/>
        <end position="77"/>
    </location>
</feature>
<evidence type="ECO:0000313" key="2">
    <source>
        <dbReference type="EMBL" id="PPR90170.1"/>
    </source>
</evidence>
<protein>
    <submittedName>
        <fullName evidence="2">Uncharacterized protein</fullName>
    </submittedName>
</protein>
<feature type="compositionally biased region" description="Acidic residues" evidence="1">
    <location>
        <begin position="53"/>
        <end position="70"/>
    </location>
</feature>
<organism evidence="2 3">
    <name type="scientific">Gossypium barbadense</name>
    <name type="common">Sea Island cotton</name>
    <name type="synonym">Hibiscus barbadensis</name>
    <dbReference type="NCBI Taxonomy" id="3634"/>
    <lineage>
        <taxon>Eukaryota</taxon>
        <taxon>Viridiplantae</taxon>
        <taxon>Streptophyta</taxon>
        <taxon>Embryophyta</taxon>
        <taxon>Tracheophyta</taxon>
        <taxon>Spermatophyta</taxon>
        <taxon>Magnoliopsida</taxon>
        <taxon>eudicotyledons</taxon>
        <taxon>Gunneridae</taxon>
        <taxon>Pentapetalae</taxon>
        <taxon>rosids</taxon>
        <taxon>malvids</taxon>
        <taxon>Malvales</taxon>
        <taxon>Malvaceae</taxon>
        <taxon>Malvoideae</taxon>
        <taxon>Gossypium</taxon>
    </lineage>
</organism>
<dbReference type="AlphaFoldDB" id="A0A2P5WGF4"/>
<evidence type="ECO:0000313" key="3">
    <source>
        <dbReference type="Proteomes" id="UP000239757"/>
    </source>
</evidence>
<name>A0A2P5WGF4_GOSBA</name>
<reference evidence="2 3" key="1">
    <citation type="submission" date="2015-01" db="EMBL/GenBank/DDBJ databases">
        <title>Genome of allotetraploid Gossypium barbadense reveals genomic plasticity and fiber elongation in cotton evolution.</title>
        <authorList>
            <person name="Chen X."/>
            <person name="Liu X."/>
            <person name="Zhao B."/>
            <person name="Zheng H."/>
            <person name="Hu Y."/>
            <person name="Lu G."/>
            <person name="Yang C."/>
            <person name="Chen J."/>
            <person name="Shan C."/>
            <person name="Zhang L."/>
            <person name="Zhou Y."/>
            <person name="Wang L."/>
            <person name="Guo W."/>
            <person name="Bai Y."/>
            <person name="Ruan J."/>
            <person name="Shangguan X."/>
            <person name="Mao Y."/>
            <person name="Jiang J."/>
            <person name="Zhu Y."/>
            <person name="Lei J."/>
            <person name="Kang H."/>
            <person name="Chen S."/>
            <person name="He X."/>
            <person name="Wang R."/>
            <person name="Wang Y."/>
            <person name="Chen J."/>
            <person name="Wang L."/>
            <person name="Yu S."/>
            <person name="Wang B."/>
            <person name="Wei J."/>
            <person name="Song S."/>
            <person name="Lu X."/>
            <person name="Gao Z."/>
            <person name="Gu W."/>
            <person name="Deng X."/>
            <person name="Ma D."/>
            <person name="Wang S."/>
            <person name="Liang W."/>
            <person name="Fang L."/>
            <person name="Cai C."/>
            <person name="Zhu X."/>
            <person name="Zhou B."/>
            <person name="Zhang Y."/>
            <person name="Chen Z."/>
            <person name="Xu S."/>
            <person name="Zhu R."/>
            <person name="Wang S."/>
            <person name="Zhang T."/>
            <person name="Zhao G."/>
        </authorList>
    </citation>
    <scope>NUCLEOTIDE SEQUENCE [LARGE SCALE GENOMIC DNA]</scope>
    <source>
        <strain evidence="3">cv. Xinhai21</strain>
        <tissue evidence="2">Leaf</tissue>
    </source>
</reference>
<dbReference type="EMBL" id="KZ667708">
    <property type="protein sequence ID" value="PPR90170.1"/>
    <property type="molecule type" value="Genomic_DNA"/>
</dbReference>